<evidence type="ECO:0000259" key="1">
    <source>
        <dbReference type="Pfam" id="PF04187"/>
    </source>
</evidence>
<dbReference type="InterPro" id="IPR007314">
    <property type="entry name" value="Cofac_haem-bd_dom"/>
</dbReference>
<protein>
    <submittedName>
        <fullName evidence="2">Uncharacterized iron-regulated protein</fullName>
    </submittedName>
</protein>
<dbReference type="OrthoDB" id="1680202at2"/>
<dbReference type="EMBL" id="FQTW01000003">
    <property type="protein sequence ID" value="SHE62295.1"/>
    <property type="molecule type" value="Genomic_DNA"/>
</dbReference>
<proteinExistence type="predicted"/>
<feature type="domain" description="Haem-binding uptake Tiki superfamily ChaN" evidence="1">
    <location>
        <begin position="44"/>
        <end position="245"/>
    </location>
</feature>
<sequence length="290" mass="33195">MTSKTAFRLISLVVFCVTQLSFSQHKQAYQLYNSNGQNLDYKKMIDSLATADVVLFGEFHNNAIAHWLQIEVTKDLHQNNLNMVLGAEMFEADQQPAIDAYLSKALNVKQLKDSIKLWPNFKTDYKPLLDFAQQNELDFIATNIPRRFASNVYKKGGFSSLDSLTQQQLKWVAPRPILFDPELPGYKAMLEMMGDHASVDMVKAQAIKDATMAHFILKNTQANQVFLHFNGSYHSNNFDGIYWYLKQHQPEINILTITTVEQAKINQLDAENKQLANFIICVDEDVTKTY</sequence>
<dbReference type="AlphaFoldDB" id="A0A1M4V025"/>
<accession>A0A1M4V025</accession>
<evidence type="ECO:0000313" key="3">
    <source>
        <dbReference type="Proteomes" id="UP000184462"/>
    </source>
</evidence>
<dbReference type="SUPFAM" id="SSF159501">
    <property type="entry name" value="EreA/ChaN-like"/>
    <property type="match status" value="1"/>
</dbReference>
<reference evidence="2 3" key="1">
    <citation type="submission" date="2016-11" db="EMBL/GenBank/DDBJ databases">
        <authorList>
            <person name="Jaros S."/>
            <person name="Januszkiewicz K."/>
            <person name="Wedrychowicz H."/>
        </authorList>
    </citation>
    <scope>NUCLEOTIDE SEQUENCE [LARGE SCALE GENOMIC DNA]</scope>
    <source>
        <strain evidence="2 3">DSM 25661</strain>
    </source>
</reference>
<dbReference type="Gene3D" id="3.40.50.11550">
    <property type="match status" value="2"/>
</dbReference>
<dbReference type="STRING" id="1155689.SAMN05444278_103180"/>
<gene>
    <name evidence="2" type="ORF">SAMN05444278_103180</name>
</gene>
<name>A0A1M4V025_9FLAO</name>
<organism evidence="2 3">
    <name type="scientific">Psychroflexus salarius</name>
    <dbReference type="NCBI Taxonomy" id="1155689"/>
    <lineage>
        <taxon>Bacteria</taxon>
        <taxon>Pseudomonadati</taxon>
        <taxon>Bacteroidota</taxon>
        <taxon>Flavobacteriia</taxon>
        <taxon>Flavobacteriales</taxon>
        <taxon>Flavobacteriaceae</taxon>
        <taxon>Psychroflexus</taxon>
    </lineage>
</organism>
<dbReference type="Pfam" id="PF04187">
    <property type="entry name" value="Cofac_haem_bdg"/>
    <property type="match status" value="1"/>
</dbReference>
<evidence type="ECO:0000313" key="2">
    <source>
        <dbReference type="EMBL" id="SHE62295.1"/>
    </source>
</evidence>
<dbReference type="Proteomes" id="UP000184462">
    <property type="component" value="Unassembled WGS sequence"/>
</dbReference>
<dbReference type="CDD" id="cd14727">
    <property type="entry name" value="ChanN-like"/>
    <property type="match status" value="1"/>
</dbReference>
<dbReference type="RefSeq" id="WP_073192628.1">
    <property type="nucleotide sequence ID" value="NZ_FQTW01000003.1"/>
</dbReference>
<keyword evidence="3" id="KW-1185">Reference proteome</keyword>